<dbReference type="InterPro" id="IPR046348">
    <property type="entry name" value="SIS_dom_sf"/>
</dbReference>
<proteinExistence type="predicted"/>
<evidence type="ECO:0000313" key="2">
    <source>
        <dbReference type="EMBL" id="GAA4178059.1"/>
    </source>
</evidence>
<dbReference type="CDD" id="cd05006">
    <property type="entry name" value="SIS_GmhA"/>
    <property type="match status" value="1"/>
</dbReference>
<dbReference type="SUPFAM" id="SSF53697">
    <property type="entry name" value="SIS domain"/>
    <property type="match status" value="1"/>
</dbReference>
<comment type="caution">
    <text evidence="2">The sequence shown here is derived from an EMBL/GenBank/DDBJ whole genome shotgun (WGS) entry which is preliminary data.</text>
</comment>
<dbReference type="InterPro" id="IPR001347">
    <property type="entry name" value="SIS_dom"/>
</dbReference>
<organism evidence="2 3">
    <name type="scientific">Gryllotalpicola koreensis</name>
    <dbReference type="NCBI Taxonomy" id="993086"/>
    <lineage>
        <taxon>Bacteria</taxon>
        <taxon>Bacillati</taxon>
        <taxon>Actinomycetota</taxon>
        <taxon>Actinomycetes</taxon>
        <taxon>Micrococcales</taxon>
        <taxon>Microbacteriaceae</taxon>
        <taxon>Gryllotalpicola</taxon>
    </lineage>
</organism>
<dbReference type="PANTHER" id="PTHR30390:SF6">
    <property type="entry name" value="DNAA INITIATOR-ASSOCIATING PROTEIN DIAA"/>
    <property type="match status" value="1"/>
</dbReference>
<name>A0ABP8A544_9MICO</name>
<dbReference type="PANTHER" id="PTHR30390">
    <property type="entry name" value="SEDOHEPTULOSE 7-PHOSPHATE ISOMERASE / DNAA INITIATOR-ASSOCIATING FACTOR FOR REPLICATION INITIATION"/>
    <property type="match status" value="1"/>
</dbReference>
<sequence length="199" mass="21154">MSDADWMAQQLHDHLEVVGASKSLIAEARVVGELLCERFASRGILYTIGNGGSAADAQHLTGELIGHYRHDRRPLPAVTLTTDATVSTCIANDYEFDSVFSRQVEALAHEGDIVVAFTTSGRSLNVIRALEAAKANGATTVLFAGGDGGPALALADHALIVPSRETPRIQEVHTLLLHIISKLVDDWAEALQHGNGAAL</sequence>
<dbReference type="EMBL" id="BAABBW010000004">
    <property type="protein sequence ID" value="GAA4178059.1"/>
    <property type="molecule type" value="Genomic_DNA"/>
</dbReference>
<evidence type="ECO:0000313" key="3">
    <source>
        <dbReference type="Proteomes" id="UP001501079"/>
    </source>
</evidence>
<protein>
    <submittedName>
        <fullName evidence="2">SIS domain-containing protein</fullName>
    </submittedName>
</protein>
<dbReference type="Pfam" id="PF13580">
    <property type="entry name" value="SIS_2"/>
    <property type="match status" value="1"/>
</dbReference>
<gene>
    <name evidence="2" type="ORF">GCM10022287_27790</name>
</gene>
<reference evidence="3" key="1">
    <citation type="journal article" date="2019" name="Int. J. Syst. Evol. Microbiol.">
        <title>The Global Catalogue of Microorganisms (GCM) 10K type strain sequencing project: providing services to taxonomists for standard genome sequencing and annotation.</title>
        <authorList>
            <consortium name="The Broad Institute Genomics Platform"/>
            <consortium name="The Broad Institute Genome Sequencing Center for Infectious Disease"/>
            <person name="Wu L."/>
            <person name="Ma J."/>
        </authorList>
    </citation>
    <scope>NUCLEOTIDE SEQUENCE [LARGE SCALE GENOMIC DNA]</scope>
    <source>
        <strain evidence="3">JCM 17591</strain>
    </source>
</reference>
<dbReference type="InterPro" id="IPR050099">
    <property type="entry name" value="SIS_GmhA/DiaA_subfam"/>
</dbReference>
<dbReference type="RefSeq" id="WP_344755424.1">
    <property type="nucleotide sequence ID" value="NZ_BAABBW010000004.1"/>
</dbReference>
<dbReference type="PROSITE" id="PS51464">
    <property type="entry name" value="SIS"/>
    <property type="match status" value="1"/>
</dbReference>
<accession>A0ABP8A544</accession>
<dbReference type="Proteomes" id="UP001501079">
    <property type="component" value="Unassembled WGS sequence"/>
</dbReference>
<keyword evidence="3" id="KW-1185">Reference proteome</keyword>
<dbReference type="Gene3D" id="3.40.50.10490">
    <property type="entry name" value="Glucose-6-phosphate isomerase like protein, domain 1"/>
    <property type="match status" value="1"/>
</dbReference>
<dbReference type="InterPro" id="IPR035461">
    <property type="entry name" value="GmhA/DiaA"/>
</dbReference>
<feature type="domain" description="SIS" evidence="1">
    <location>
        <begin position="35"/>
        <end position="193"/>
    </location>
</feature>
<evidence type="ECO:0000259" key="1">
    <source>
        <dbReference type="PROSITE" id="PS51464"/>
    </source>
</evidence>